<dbReference type="AlphaFoldDB" id="A0A1M4SZ91"/>
<sequence length="244" mass="28596">MDIFWNTIAQYNAGTWIYQIFISVIAIILTYFLFKHPTQIVKSAMKLFLAFLNAWIAIVYYSIYCEPRSYNNMFVVYWTIMALFWLYDLFFGHTSFERSYKYDKLAIILCILPFIYPIISLVRGLRFPMMTSPVMPCSVAIFTIGLLLAHSKKINIFLVMFLTHWALIGFTKVYFFQIPEDFLLASSAVPALYLFYKEYINSNLHISRKPKAKILNLLLILLCCIIGLSFTITLIHELCEMPRI</sequence>
<feature type="transmembrane region" description="Helical" evidence="1">
    <location>
        <begin position="131"/>
        <end position="149"/>
    </location>
</feature>
<organism evidence="2 3">
    <name type="scientific">Bacteroides luti</name>
    <dbReference type="NCBI Taxonomy" id="1297750"/>
    <lineage>
        <taxon>Bacteria</taxon>
        <taxon>Pseudomonadati</taxon>
        <taxon>Bacteroidota</taxon>
        <taxon>Bacteroidia</taxon>
        <taxon>Bacteroidales</taxon>
        <taxon>Bacteroidaceae</taxon>
        <taxon>Bacteroides</taxon>
    </lineage>
</organism>
<feature type="transmembrane region" description="Helical" evidence="1">
    <location>
        <begin position="212"/>
        <end position="235"/>
    </location>
</feature>
<proteinExistence type="predicted"/>
<keyword evidence="3" id="KW-1185">Reference proteome</keyword>
<feature type="transmembrane region" description="Helical" evidence="1">
    <location>
        <begin position="105"/>
        <end position="125"/>
    </location>
</feature>
<dbReference type="STRING" id="1297750.SAMN05444405_101236"/>
<dbReference type="Pfam" id="PF19540">
    <property type="entry name" value="DUF6064"/>
    <property type="match status" value="1"/>
</dbReference>
<gene>
    <name evidence="2" type="ORF">SAMN05444405_101236</name>
</gene>
<dbReference type="Proteomes" id="UP000184509">
    <property type="component" value="Unassembled WGS sequence"/>
</dbReference>
<dbReference type="RefSeq" id="WP_073398676.1">
    <property type="nucleotide sequence ID" value="NZ_FQTV01000001.1"/>
</dbReference>
<name>A0A1M4SZ91_9BACE</name>
<feature type="transmembrane region" description="Helical" evidence="1">
    <location>
        <begin position="156"/>
        <end position="176"/>
    </location>
</feature>
<accession>A0A1M4SZ91</accession>
<feature type="transmembrane region" description="Helical" evidence="1">
    <location>
        <begin position="75"/>
        <end position="93"/>
    </location>
</feature>
<evidence type="ECO:0000313" key="2">
    <source>
        <dbReference type="EMBL" id="SHE37483.1"/>
    </source>
</evidence>
<feature type="transmembrane region" description="Helical" evidence="1">
    <location>
        <begin position="16"/>
        <end position="34"/>
    </location>
</feature>
<keyword evidence="1" id="KW-0472">Membrane</keyword>
<dbReference type="EMBL" id="FQTV01000001">
    <property type="protein sequence ID" value="SHE37483.1"/>
    <property type="molecule type" value="Genomic_DNA"/>
</dbReference>
<protein>
    <submittedName>
        <fullName evidence="2">Uncharacterized protein</fullName>
    </submittedName>
</protein>
<dbReference type="InterPro" id="IPR045708">
    <property type="entry name" value="DUF6064"/>
</dbReference>
<evidence type="ECO:0000313" key="3">
    <source>
        <dbReference type="Proteomes" id="UP000184509"/>
    </source>
</evidence>
<evidence type="ECO:0000256" key="1">
    <source>
        <dbReference type="SAM" id="Phobius"/>
    </source>
</evidence>
<keyword evidence="1" id="KW-1133">Transmembrane helix</keyword>
<dbReference type="OrthoDB" id="1000920at2"/>
<feature type="transmembrane region" description="Helical" evidence="1">
    <location>
        <begin position="46"/>
        <end position="63"/>
    </location>
</feature>
<feature type="transmembrane region" description="Helical" evidence="1">
    <location>
        <begin position="182"/>
        <end position="200"/>
    </location>
</feature>
<keyword evidence="1" id="KW-0812">Transmembrane</keyword>
<reference evidence="2 3" key="1">
    <citation type="submission" date="2016-11" db="EMBL/GenBank/DDBJ databases">
        <authorList>
            <person name="Jaros S."/>
            <person name="Januszkiewicz K."/>
            <person name="Wedrychowicz H."/>
        </authorList>
    </citation>
    <scope>NUCLEOTIDE SEQUENCE [LARGE SCALE GENOMIC DNA]</scope>
    <source>
        <strain evidence="2 3">DSM 26991</strain>
    </source>
</reference>